<dbReference type="SFLD" id="SFLDS00005">
    <property type="entry name" value="Isoprenoid_Synthase_Type_I"/>
    <property type="match status" value="1"/>
</dbReference>
<comment type="similarity">
    <text evidence="2 6">Belongs to the FPP/GGPP synthase family.</text>
</comment>
<dbReference type="Pfam" id="PF00348">
    <property type="entry name" value="polyprenyl_synt"/>
    <property type="match status" value="1"/>
</dbReference>
<keyword evidence="3 6" id="KW-0808">Transferase</keyword>
<dbReference type="InterPro" id="IPR033749">
    <property type="entry name" value="Polyprenyl_synt_CS"/>
</dbReference>
<organism evidence="7 8">
    <name type="scientific">Alloscardovia omnicolens</name>
    <dbReference type="NCBI Taxonomy" id="419015"/>
    <lineage>
        <taxon>Bacteria</taxon>
        <taxon>Bacillati</taxon>
        <taxon>Actinomycetota</taxon>
        <taxon>Actinomycetes</taxon>
        <taxon>Bifidobacteriales</taxon>
        <taxon>Bifidobacteriaceae</taxon>
        <taxon>Alloscardovia</taxon>
    </lineage>
</organism>
<dbReference type="GO" id="GO:0046872">
    <property type="term" value="F:metal ion binding"/>
    <property type="evidence" value="ECO:0007669"/>
    <property type="project" value="UniProtKB-KW"/>
</dbReference>
<proteinExistence type="inferred from homology"/>
<dbReference type="InterPro" id="IPR008949">
    <property type="entry name" value="Isoprenoid_synthase_dom_sf"/>
</dbReference>
<dbReference type="AlphaFoldDB" id="A0A2I1M7F9"/>
<evidence type="ECO:0000313" key="7">
    <source>
        <dbReference type="EMBL" id="PKZ16078.1"/>
    </source>
</evidence>
<keyword evidence="5" id="KW-0460">Magnesium</keyword>
<comment type="caution">
    <text evidence="7">The sequence shown here is derived from an EMBL/GenBank/DDBJ whole genome shotgun (WGS) entry which is preliminary data.</text>
</comment>
<keyword evidence="4" id="KW-0479">Metal-binding</keyword>
<dbReference type="Gene3D" id="1.10.600.10">
    <property type="entry name" value="Farnesyl Diphosphate Synthase"/>
    <property type="match status" value="1"/>
</dbReference>
<gene>
    <name evidence="7" type="ORF">CYJ32_01170</name>
</gene>
<name>A0A2I1M7F9_9BIFI</name>
<evidence type="ECO:0000256" key="3">
    <source>
        <dbReference type="ARBA" id="ARBA00022679"/>
    </source>
</evidence>
<evidence type="ECO:0000313" key="8">
    <source>
        <dbReference type="Proteomes" id="UP000242263"/>
    </source>
</evidence>
<evidence type="ECO:0000256" key="6">
    <source>
        <dbReference type="RuleBase" id="RU004466"/>
    </source>
</evidence>
<evidence type="ECO:0000256" key="4">
    <source>
        <dbReference type="ARBA" id="ARBA00022723"/>
    </source>
</evidence>
<evidence type="ECO:0000256" key="5">
    <source>
        <dbReference type="ARBA" id="ARBA00022842"/>
    </source>
</evidence>
<comment type="cofactor">
    <cofactor evidence="1">
        <name>Mg(2+)</name>
        <dbReference type="ChEBI" id="CHEBI:18420"/>
    </cofactor>
</comment>
<evidence type="ECO:0000256" key="2">
    <source>
        <dbReference type="ARBA" id="ARBA00006706"/>
    </source>
</evidence>
<dbReference type="RefSeq" id="WP_049216655.1">
    <property type="nucleotide sequence ID" value="NZ_JASODN010000001.1"/>
</dbReference>
<dbReference type="GO" id="GO:0004659">
    <property type="term" value="F:prenyltransferase activity"/>
    <property type="evidence" value="ECO:0007669"/>
    <property type="project" value="InterPro"/>
</dbReference>
<dbReference type="SUPFAM" id="SSF48576">
    <property type="entry name" value="Terpenoid synthases"/>
    <property type="match status" value="1"/>
</dbReference>
<dbReference type="CDD" id="cd00685">
    <property type="entry name" value="Trans_IPPS_HT"/>
    <property type="match status" value="1"/>
</dbReference>
<dbReference type="PANTHER" id="PTHR12001:SF85">
    <property type="entry name" value="SHORT CHAIN ISOPRENYL DIPHOSPHATE SYNTHASE"/>
    <property type="match status" value="1"/>
</dbReference>
<evidence type="ECO:0000256" key="1">
    <source>
        <dbReference type="ARBA" id="ARBA00001946"/>
    </source>
</evidence>
<dbReference type="PROSITE" id="PS00444">
    <property type="entry name" value="POLYPRENYL_SYNTHASE_2"/>
    <property type="match status" value="1"/>
</dbReference>
<accession>A0A2I1M7F9</accession>
<dbReference type="Proteomes" id="UP000242263">
    <property type="component" value="Unassembled WGS sequence"/>
</dbReference>
<dbReference type="InterPro" id="IPR000092">
    <property type="entry name" value="Polyprenyl_synt"/>
</dbReference>
<protein>
    <submittedName>
        <fullName evidence="7">Polyprenyl synthetase family protein</fullName>
    </submittedName>
</protein>
<dbReference type="PROSITE" id="PS00723">
    <property type="entry name" value="POLYPRENYL_SYNTHASE_1"/>
    <property type="match status" value="1"/>
</dbReference>
<dbReference type="GO" id="GO:0008299">
    <property type="term" value="P:isoprenoid biosynthetic process"/>
    <property type="evidence" value="ECO:0007669"/>
    <property type="project" value="InterPro"/>
</dbReference>
<reference evidence="7 8" key="1">
    <citation type="submission" date="2017-12" db="EMBL/GenBank/DDBJ databases">
        <title>Phylogenetic diversity of female urinary microbiome.</title>
        <authorList>
            <person name="Thomas-White K."/>
            <person name="Wolfe A.J."/>
        </authorList>
    </citation>
    <scope>NUCLEOTIDE SEQUENCE [LARGE SCALE GENOMIC DNA]</scope>
    <source>
        <strain evidence="7 8">UMB0064</strain>
    </source>
</reference>
<sequence>MKELTQYDIDERLESLITRAWHDKMQHFPAIDAPDVMHLLNQVGGQAASSSRGGKRLRALLLHNTVATFTPDNSPAKHSDEIIDLGCAIEIFQTAALIHDDIIDAADTRRGQPSAHRALSQFTQNADQGSGLALMLGDLLATLSIRTAHTSSSVLAHSSDIFHAFLDMHDQVELGQIMDISMESLDLTHTDELHSSIRATYINKTASYTTIAPLFMGMLASGHPQAATLARSFAHSVGEKLGIAFQIHDDLLDLMSTPQKTGKPVGGDIREAKRTWVLSHALRLTQPSDRAFLIDAYMRETRSEQDVEQIRSLFISCGAIEASITDVENLWTHAAQEILAACMSMNVSAQDTQNFISFCSRFVG</sequence>
<dbReference type="PANTHER" id="PTHR12001">
    <property type="entry name" value="GERANYLGERANYL PYROPHOSPHATE SYNTHASE"/>
    <property type="match status" value="1"/>
</dbReference>
<dbReference type="EMBL" id="PKGU01000001">
    <property type="protein sequence ID" value="PKZ16078.1"/>
    <property type="molecule type" value="Genomic_DNA"/>
</dbReference>